<keyword evidence="1" id="KW-0762">Sugar transport</keyword>
<gene>
    <name evidence="3" type="ORF">GQR93_12855</name>
</gene>
<feature type="transmembrane region" description="Helical" evidence="2">
    <location>
        <begin position="116"/>
        <end position="136"/>
    </location>
</feature>
<dbReference type="GO" id="GO:0015293">
    <property type="term" value="F:symporter activity"/>
    <property type="evidence" value="ECO:0007669"/>
    <property type="project" value="InterPro"/>
</dbReference>
<feature type="transmembrane region" description="Helical" evidence="2">
    <location>
        <begin position="21"/>
        <end position="43"/>
    </location>
</feature>
<dbReference type="Gene3D" id="1.20.1250.20">
    <property type="entry name" value="MFS general substrate transporter like domains"/>
    <property type="match status" value="1"/>
</dbReference>
<accession>A0A6P1EE12</accession>
<dbReference type="InterPro" id="IPR036259">
    <property type="entry name" value="MFS_trans_sf"/>
</dbReference>
<dbReference type="GO" id="GO:0005886">
    <property type="term" value="C:plasma membrane"/>
    <property type="evidence" value="ECO:0007669"/>
    <property type="project" value="TreeGrafter"/>
</dbReference>
<feature type="transmembrane region" description="Helical" evidence="2">
    <location>
        <begin position="287"/>
        <end position="309"/>
    </location>
</feature>
<dbReference type="SMR" id="A0A6P1EE12"/>
<keyword evidence="2" id="KW-0472">Membrane</keyword>
<protein>
    <submittedName>
        <fullName evidence="3">MFS transporter</fullName>
    </submittedName>
</protein>
<dbReference type="Proteomes" id="UP000465035">
    <property type="component" value="Chromosome"/>
</dbReference>
<name>A0A6P1EE12_LENHI</name>
<dbReference type="GO" id="GO:0008643">
    <property type="term" value="P:carbohydrate transport"/>
    <property type="evidence" value="ECO:0007669"/>
    <property type="project" value="InterPro"/>
</dbReference>
<evidence type="ECO:0000256" key="1">
    <source>
        <dbReference type="ARBA" id="ARBA00022597"/>
    </source>
</evidence>
<dbReference type="RefSeq" id="WP_159298804.1">
    <property type="nucleotide sequence ID" value="NZ_CP047121.1"/>
</dbReference>
<keyword evidence="2" id="KW-1133">Transmembrane helix</keyword>
<evidence type="ECO:0000313" key="3">
    <source>
        <dbReference type="EMBL" id="QHB53013.1"/>
    </source>
</evidence>
<keyword evidence="2" id="KW-0812">Transmembrane</keyword>
<keyword evidence="1" id="KW-0813">Transport</keyword>
<evidence type="ECO:0000256" key="2">
    <source>
        <dbReference type="SAM" id="Phobius"/>
    </source>
</evidence>
<feature type="transmembrane region" description="Helical" evidence="2">
    <location>
        <begin position="157"/>
        <end position="179"/>
    </location>
</feature>
<dbReference type="GeneID" id="69059264"/>
<feature type="transmembrane region" description="Helical" evidence="2">
    <location>
        <begin position="191"/>
        <end position="210"/>
    </location>
</feature>
<dbReference type="InterPro" id="IPR039672">
    <property type="entry name" value="MFS_2"/>
</dbReference>
<reference evidence="3 4" key="1">
    <citation type="submission" date="2019-12" db="EMBL/GenBank/DDBJ databases">
        <title>Lactobacillus hilgardii FLUB.</title>
        <authorList>
            <person name="Gustaw K."/>
        </authorList>
    </citation>
    <scope>NUCLEOTIDE SEQUENCE [LARGE SCALE GENOMIC DNA]</scope>
    <source>
        <strain evidence="3 4">FLUB</strain>
    </source>
</reference>
<dbReference type="Pfam" id="PF13347">
    <property type="entry name" value="MFS_2"/>
    <property type="match status" value="1"/>
</dbReference>
<feature type="transmembrane region" description="Helical" evidence="2">
    <location>
        <begin position="340"/>
        <end position="358"/>
    </location>
</feature>
<proteinExistence type="predicted"/>
<dbReference type="EMBL" id="CP047121">
    <property type="protein sequence ID" value="QHB53013.1"/>
    <property type="molecule type" value="Genomic_DNA"/>
</dbReference>
<dbReference type="CDD" id="cd17332">
    <property type="entry name" value="MFS_MelB_like"/>
    <property type="match status" value="1"/>
</dbReference>
<dbReference type="AlphaFoldDB" id="A0A6P1EE12"/>
<feature type="transmembrane region" description="Helical" evidence="2">
    <location>
        <begin position="388"/>
        <end position="412"/>
    </location>
</feature>
<feature type="transmembrane region" description="Helical" evidence="2">
    <location>
        <begin position="55"/>
        <end position="72"/>
    </location>
</feature>
<dbReference type="PANTHER" id="PTHR11328:SF24">
    <property type="entry name" value="MAJOR FACILITATOR SUPERFAMILY (MFS) PROFILE DOMAIN-CONTAINING PROTEIN"/>
    <property type="match status" value="1"/>
</dbReference>
<feature type="transmembrane region" description="Helical" evidence="2">
    <location>
        <begin position="432"/>
        <end position="454"/>
    </location>
</feature>
<feature type="transmembrane region" description="Helical" evidence="2">
    <location>
        <begin position="93"/>
        <end position="110"/>
    </location>
</feature>
<sequence length="509" mass="57129">MQKQNRVYTPRKITIWRGIGYGIVDFVGGGSMTIIGAWMLFFYTSYCNLTAVEGASIIGAARVADAICSLLMGSLTDNFYKTKLGQRFGRRHFFLLIGSPLMLLYITLWIAGMNYWYYFATYMVFEVISSAMMIPYETLPNEMTDDYNQRTKLSSARMFISAGATFLATFIPGQLFAILGQHSPMPFLVNGTLFAIIFAIGVYVCYAVTWEKPVTEEMKKELEKDSVNHGSVFQRIWGLLKDYGSTLRIKSFRKHLLIYLFSFTGKDTFNTVFAYFCIYCLGLSATVAANMLSLSLIGLLVTIVAGFGMVKFGPKFLYEVGYGLMLLMLVGYYLIFQLHITSHTILLLFFVSLFYQIGRATLEFTPWNVFPFIPDLDEIVTKRRRAGIFAAVMSFTRKSTVAVATIAVGFVLDGSGFTKNAATQSLATQHAIANILLFGTGGLVLIALLVALTFKLDKRTHQIVLQEIVRLRNGGQKKDVKPEVAETVKELTGVSYDDVWPEDDLERNK</sequence>
<organism evidence="3 4">
    <name type="scientific">Lentilactobacillus hilgardii</name>
    <name type="common">Lactobacillus hilgardii</name>
    <dbReference type="NCBI Taxonomy" id="1588"/>
    <lineage>
        <taxon>Bacteria</taxon>
        <taxon>Bacillati</taxon>
        <taxon>Bacillota</taxon>
        <taxon>Bacilli</taxon>
        <taxon>Lactobacillales</taxon>
        <taxon>Lactobacillaceae</taxon>
        <taxon>Lentilactobacillus</taxon>
    </lineage>
</organism>
<feature type="transmembrane region" description="Helical" evidence="2">
    <location>
        <begin position="316"/>
        <end position="334"/>
    </location>
</feature>
<feature type="transmembrane region" description="Helical" evidence="2">
    <location>
        <begin position="256"/>
        <end position="281"/>
    </location>
</feature>
<dbReference type="PANTHER" id="PTHR11328">
    <property type="entry name" value="MAJOR FACILITATOR SUPERFAMILY DOMAIN-CONTAINING PROTEIN"/>
    <property type="match status" value="1"/>
</dbReference>
<evidence type="ECO:0000313" key="4">
    <source>
        <dbReference type="Proteomes" id="UP000465035"/>
    </source>
</evidence>
<dbReference type="SUPFAM" id="SSF103473">
    <property type="entry name" value="MFS general substrate transporter"/>
    <property type="match status" value="1"/>
</dbReference>